<evidence type="ECO:0000313" key="8">
    <source>
        <dbReference type="Proteomes" id="UP000078410"/>
    </source>
</evidence>
<evidence type="ECO:0000259" key="6">
    <source>
        <dbReference type="Pfam" id="PF00419"/>
    </source>
</evidence>
<dbReference type="SUPFAM" id="SSF49401">
    <property type="entry name" value="Bacterial adhesins"/>
    <property type="match status" value="1"/>
</dbReference>
<dbReference type="OrthoDB" id="6505839at2"/>
<keyword evidence="3 5" id="KW-0732">Signal</keyword>
<keyword evidence="4" id="KW-0281">Fimbrium</keyword>
<dbReference type="GO" id="GO:0043709">
    <property type="term" value="P:cell adhesion involved in single-species biofilm formation"/>
    <property type="evidence" value="ECO:0007669"/>
    <property type="project" value="TreeGrafter"/>
</dbReference>
<evidence type="ECO:0000256" key="2">
    <source>
        <dbReference type="ARBA" id="ARBA00006671"/>
    </source>
</evidence>
<feature type="domain" description="Fimbrial-type adhesion" evidence="6">
    <location>
        <begin position="239"/>
        <end position="388"/>
    </location>
</feature>
<feature type="chain" id="PRO_5008594438" evidence="5">
    <location>
        <begin position="33"/>
        <end position="390"/>
    </location>
</feature>
<dbReference type="RefSeq" id="WP_064559122.1">
    <property type="nucleotide sequence ID" value="NZ_LXER01000017.1"/>
</dbReference>
<evidence type="ECO:0000256" key="5">
    <source>
        <dbReference type="SAM" id="SignalP"/>
    </source>
</evidence>
<gene>
    <name evidence="7" type="ORF">M975_2075</name>
</gene>
<name>A0A1B7IQZ3_9ENTR</name>
<dbReference type="AlphaFoldDB" id="A0A1B7IQZ3"/>
<dbReference type="Proteomes" id="UP000078410">
    <property type="component" value="Unassembled WGS sequence"/>
</dbReference>
<proteinExistence type="inferred from homology"/>
<dbReference type="Gene3D" id="2.60.40.1090">
    <property type="entry name" value="Fimbrial-type adhesion domain"/>
    <property type="match status" value="1"/>
</dbReference>
<dbReference type="InterPro" id="IPR008966">
    <property type="entry name" value="Adhesion_dom_sf"/>
</dbReference>
<dbReference type="GO" id="GO:0009289">
    <property type="term" value="C:pilus"/>
    <property type="evidence" value="ECO:0007669"/>
    <property type="project" value="UniProtKB-SubCell"/>
</dbReference>
<keyword evidence="8" id="KW-1185">Reference proteome</keyword>
<organism evidence="7 8">
    <name type="scientific">Buttiauxella brennerae ATCC 51605</name>
    <dbReference type="NCBI Taxonomy" id="1354251"/>
    <lineage>
        <taxon>Bacteria</taxon>
        <taxon>Pseudomonadati</taxon>
        <taxon>Pseudomonadota</taxon>
        <taxon>Gammaproteobacteria</taxon>
        <taxon>Enterobacterales</taxon>
        <taxon>Enterobacteriaceae</taxon>
        <taxon>Buttiauxella</taxon>
    </lineage>
</organism>
<dbReference type="PANTHER" id="PTHR33420">
    <property type="entry name" value="FIMBRIAL SUBUNIT ELFA-RELATED"/>
    <property type="match status" value="1"/>
</dbReference>
<comment type="caution">
    <text evidence="7">The sequence shown here is derived from an EMBL/GenBank/DDBJ whole genome shotgun (WGS) entry which is preliminary data.</text>
</comment>
<sequence>MQDKQPTSFLHITLLKLLLMLALQVSPVTVQAATTVLHDCFSAPETYNIHIDSEIPAGDNRDGNEVNVDSHLVGEGSSMIANCTCPKNLYSTSIVYEITAAGSPLPTGTNGYGYLTDHLDVGLIGYSDAINSPDGSNLTFISINTYPTPLSGMSKANEGVIKPTEGTSDVCSAATRPSDVSSSKRAFKWNVIGLTLYVKKAFLGEELIPSTVVVQNYSCLSFGSYCTINDVQQVSNIRVEGRISAPLSCTINAGSTIEVELGNIVSSQFVTQGQPPASYTLKDVDISYHCDDPAAGDSGKIKFSLSADQGVAPGSNNLIAKMLDRDDIGVRMFDQNDNDVVLDGSLDLPVTLDTEGNGKISMKAAPVSITSKRPKAGKFEGNVTVKMELR</sequence>
<comment type="similarity">
    <text evidence="2">Belongs to the fimbrial protein family.</text>
</comment>
<comment type="subcellular location">
    <subcellularLocation>
        <location evidence="1">Fimbrium</location>
    </subcellularLocation>
</comment>
<dbReference type="InterPro" id="IPR000259">
    <property type="entry name" value="Adhesion_dom_fimbrial"/>
</dbReference>
<evidence type="ECO:0000256" key="1">
    <source>
        <dbReference type="ARBA" id="ARBA00004561"/>
    </source>
</evidence>
<dbReference type="PANTHER" id="PTHR33420:SF31">
    <property type="entry name" value="TYPE 1 FIMBRIN D-MANNOSE SPECIFIC ADHESIN"/>
    <property type="match status" value="1"/>
</dbReference>
<feature type="signal peptide" evidence="5">
    <location>
        <begin position="1"/>
        <end position="32"/>
    </location>
</feature>
<dbReference type="EMBL" id="LXER01000017">
    <property type="protein sequence ID" value="OAT32183.1"/>
    <property type="molecule type" value="Genomic_DNA"/>
</dbReference>
<evidence type="ECO:0000313" key="7">
    <source>
        <dbReference type="EMBL" id="OAT32183.1"/>
    </source>
</evidence>
<dbReference type="InterPro" id="IPR036937">
    <property type="entry name" value="Adhesion_dom_fimbrial_sf"/>
</dbReference>
<dbReference type="InterPro" id="IPR050263">
    <property type="entry name" value="Bact_Fimbrial_Adh_Pro"/>
</dbReference>
<dbReference type="Pfam" id="PF00419">
    <property type="entry name" value="Fimbrial"/>
    <property type="match status" value="1"/>
</dbReference>
<dbReference type="PATRIC" id="fig|1354251.4.peg.2147"/>
<reference evidence="7 8" key="1">
    <citation type="submission" date="2016-04" db="EMBL/GenBank/DDBJ databases">
        <title>ATOL: Assembling a taxonomically balanced genome-scale reconstruction of the evolutionary history of the Enterobacteriaceae.</title>
        <authorList>
            <person name="Plunkett G.III."/>
            <person name="Neeno-Eckwall E.C."/>
            <person name="Glasner J.D."/>
            <person name="Perna N.T."/>
        </authorList>
    </citation>
    <scope>NUCLEOTIDE SEQUENCE [LARGE SCALE GENOMIC DNA]</scope>
    <source>
        <strain evidence="7 8">ATCC 51605</strain>
    </source>
</reference>
<evidence type="ECO:0000256" key="4">
    <source>
        <dbReference type="ARBA" id="ARBA00023263"/>
    </source>
</evidence>
<evidence type="ECO:0000256" key="3">
    <source>
        <dbReference type="ARBA" id="ARBA00022729"/>
    </source>
</evidence>
<protein>
    <submittedName>
        <fullName evidence="7">SfmH family fimbriae-like adhesin protein</fullName>
    </submittedName>
</protein>
<accession>A0A1B7IQZ3</accession>